<dbReference type="Proteomes" id="UP000504635">
    <property type="component" value="Unplaced"/>
</dbReference>
<organism evidence="2 3">
    <name type="scientific">Sitophilus oryzae</name>
    <name type="common">Rice weevil</name>
    <name type="synonym">Curculio oryzae</name>
    <dbReference type="NCBI Taxonomy" id="7048"/>
    <lineage>
        <taxon>Eukaryota</taxon>
        <taxon>Metazoa</taxon>
        <taxon>Ecdysozoa</taxon>
        <taxon>Arthropoda</taxon>
        <taxon>Hexapoda</taxon>
        <taxon>Insecta</taxon>
        <taxon>Pterygota</taxon>
        <taxon>Neoptera</taxon>
        <taxon>Endopterygota</taxon>
        <taxon>Coleoptera</taxon>
        <taxon>Polyphaga</taxon>
        <taxon>Cucujiformia</taxon>
        <taxon>Curculionidae</taxon>
        <taxon>Dryophthorinae</taxon>
        <taxon>Sitophilus</taxon>
    </lineage>
</organism>
<dbReference type="AlphaFoldDB" id="A0A6J2XL23"/>
<evidence type="ECO:0000313" key="2">
    <source>
        <dbReference type="Proteomes" id="UP000504635"/>
    </source>
</evidence>
<feature type="region of interest" description="Disordered" evidence="1">
    <location>
        <begin position="44"/>
        <end position="84"/>
    </location>
</feature>
<name>A0A6J2XL23_SITOR</name>
<dbReference type="OrthoDB" id="6365503at2759"/>
<evidence type="ECO:0000256" key="1">
    <source>
        <dbReference type="SAM" id="MobiDB-lite"/>
    </source>
</evidence>
<dbReference type="KEGG" id="soy:115879225"/>
<keyword evidence="2" id="KW-1185">Reference proteome</keyword>
<dbReference type="GeneID" id="115879225"/>
<sequence length="110" mass="12899">MTHNRKRTRSFQDETEFMPLSKRINNLHIHNMLSEQGPLISAEWNLQGPSNTQNVRLPDSPSESERSIESNFSPPYSPALNESQNPHYFNINKVLYEMYLERLNRGCHQI</sequence>
<gene>
    <name evidence="3" type="primary">LOC115879225</name>
</gene>
<dbReference type="RefSeq" id="XP_030751786.1">
    <property type="nucleotide sequence ID" value="XM_030895926.1"/>
</dbReference>
<proteinExistence type="predicted"/>
<evidence type="ECO:0000313" key="3">
    <source>
        <dbReference type="RefSeq" id="XP_030751786.1"/>
    </source>
</evidence>
<protein>
    <submittedName>
        <fullName evidence="3">Uncharacterized protein LOC115879225</fullName>
    </submittedName>
</protein>
<dbReference type="InParanoid" id="A0A6J2XL23"/>
<accession>A0A6J2XL23</accession>
<feature type="compositionally biased region" description="Polar residues" evidence="1">
    <location>
        <begin position="69"/>
        <end position="84"/>
    </location>
</feature>
<reference evidence="3" key="1">
    <citation type="submission" date="2025-08" db="UniProtKB">
        <authorList>
            <consortium name="RefSeq"/>
        </authorList>
    </citation>
    <scope>IDENTIFICATION</scope>
    <source>
        <tissue evidence="3">Gonads</tissue>
    </source>
</reference>